<evidence type="ECO:0000259" key="1">
    <source>
        <dbReference type="SMART" id="SM00849"/>
    </source>
</evidence>
<dbReference type="InterPro" id="IPR050855">
    <property type="entry name" value="NDM-1-like"/>
</dbReference>
<dbReference type="SMART" id="SM00849">
    <property type="entry name" value="Lactamase_B"/>
    <property type="match status" value="2"/>
</dbReference>
<comment type="caution">
    <text evidence="2">The sequence shown here is derived from an EMBL/GenBank/DDBJ whole genome shotgun (WGS) entry which is preliminary data.</text>
</comment>
<sequence>MRQLSESLYLHRDTCNVYVIKEGRSAVLIDCGDGSVLDGLSAIGVDRVTDVLMTHHHRDQAQGLPRAAATGARIWVPEAEQDLFARVDRHWLARELANIYNNREDRFSLLEPVPVAGLLRDYRTVRLGRHEFTVVPTPGHTTGSVSLLARVDGRTVAFTGDLIYGPGKVWSLAATQWSYNGGEGIAGTILSLLDLKDRRPDVLLPSHGEPMADPAGAIDLTVQRLADLRTVRRQNPRLFLLREEPYEPATPETPHLLFNRTSMANSFVLRSDSGKALVIDFGYDFMFGPAAGSDRASRRPWLYTIKALKEKYGVRAIDVVVPTHYHDDHVAGINLLREVEGAQHWCPESFADILERPEQQDLPCLWYDPVPVDRRLPLGEPIRWEEYTLTLHPLPGHTYYAVAIAFEVDGRRVLAVGDQVADGDGLFLNYVYKNRFQVDDFVATAALLRRLRPDVLIRGHWGPLPVTDEYLEALERAAGEVARLHRELLPLEEVDFGAGSVGAEIRPYRATLRPGARLPVAVAVRNPFGTAEEAEVRLTLPPGWRAEPEFARVRLAPRATGEVGFVLEAPLSGAAYRVRVAADLTVGDRRFGQHAEALYTLEAERS</sequence>
<protein>
    <submittedName>
        <fullName evidence="2">Glyoxylase-like metal-dependent hydrolase (Beta-lactamase superfamily II)</fullName>
    </submittedName>
</protein>
<dbReference type="Gene3D" id="3.60.15.10">
    <property type="entry name" value="Ribonuclease Z/Hydroxyacylglutathione hydrolase-like"/>
    <property type="match status" value="2"/>
</dbReference>
<evidence type="ECO:0000313" key="3">
    <source>
        <dbReference type="Proteomes" id="UP001519289"/>
    </source>
</evidence>
<organism evidence="2 3">
    <name type="scientific">Symbiobacterium terraclitae</name>
    <dbReference type="NCBI Taxonomy" id="557451"/>
    <lineage>
        <taxon>Bacteria</taxon>
        <taxon>Bacillati</taxon>
        <taxon>Bacillota</taxon>
        <taxon>Clostridia</taxon>
        <taxon>Eubacteriales</taxon>
        <taxon>Symbiobacteriaceae</taxon>
        <taxon>Symbiobacterium</taxon>
    </lineage>
</organism>
<keyword evidence="3" id="KW-1185">Reference proteome</keyword>
<accession>A0ABS4JWS7</accession>
<proteinExistence type="predicted"/>
<dbReference type="EMBL" id="JAGGLG010000042">
    <property type="protein sequence ID" value="MBP2019987.1"/>
    <property type="molecule type" value="Genomic_DNA"/>
</dbReference>
<dbReference type="InterPro" id="IPR001279">
    <property type="entry name" value="Metallo-B-lactamas"/>
</dbReference>
<dbReference type="InterPro" id="IPR036866">
    <property type="entry name" value="RibonucZ/Hydroxyglut_hydro"/>
</dbReference>
<dbReference type="RefSeq" id="WP_209468090.1">
    <property type="nucleotide sequence ID" value="NZ_JAGGLG010000042.1"/>
</dbReference>
<gene>
    <name evidence="2" type="ORF">J2Z79_003434</name>
</gene>
<dbReference type="CDD" id="cd06262">
    <property type="entry name" value="metallo-hydrolase-like_MBL-fold"/>
    <property type="match status" value="2"/>
</dbReference>
<dbReference type="Pfam" id="PF00753">
    <property type="entry name" value="Lactamase_B"/>
    <property type="match status" value="2"/>
</dbReference>
<dbReference type="SUPFAM" id="SSF56281">
    <property type="entry name" value="Metallo-hydrolase/oxidoreductase"/>
    <property type="match status" value="2"/>
</dbReference>
<dbReference type="PANTHER" id="PTHR42951:SF17">
    <property type="entry name" value="METALLO-BETA-LACTAMASE DOMAIN-CONTAINING PROTEIN"/>
    <property type="match status" value="1"/>
</dbReference>
<feature type="domain" description="Metallo-beta-lactamase" evidence="1">
    <location>
        <begin position="14"/>
        <end position="207"/>
    </location>
</feature>
<dbReference type="Proteomes" id="UP001519289">
    <property type="component" value="Unassembled WGS sequence"/>
</dbReference>
<evidence type="ECO:0000313" key="2">
    <source>
        <dbReference type="EMBL" id="MBP2019987.1"/>
    </source>
</evidence>
<reference evidence="2 3" key="1">
    <citation type="submission" date="2021-03" db="EMBL/GenBank/DDBJ databases">
        <title>Genomic Encyclopedia of Type Strains, Phase IV (KMG-IV): sequencing the most valuable type-strain genomes for metagenomic binning, comparative biology and taxonomic classification.</title>
        <authorList>
            <person name="Goeker M."/>
        </authorList>
    </citation>
    <scope>NUCLEOTIDE SEQUENCE [LARGE SCALE GENOMIC DNA]</scope>
    <source>
        <strain evidence="2 3">DSM 27138</strain>
    </source>
</reference>
<name>A0ABS4JWS7_9FIRM</name>
<dbReference type="PANTHER" id="PTHR42951">
    <property type="entry name" value="METALLO-BETA-LACTAMASE DOMAIN-CONTAINING"/>
    <property type="match status" value="1"/>
</dbReference>
<feature type="domain" description="Metallo-beta-lactamase" evidence="1">
    <location>
        <begin position="263"/>
        <end position="460"/>
    </location>
</feature>